<organism evidence="3 4">
    <name type="scientific">Autumnicola patrickiae</name>
    <dbReference type="NCBI Taxonomy" id="3075591"/>
    <lineage>
        <taxon>Bacteria</taxon>
        <taxon>Pseudomonadati</taxon>
        <taxon>Bacteroidota</taxon>
        <taxon>Flavobacteriia</taxon>
        <taxon>Flavobacteriales</taxon>
        <taxon>Flavobacteriaceae</taxon>
        <taxon>Autumnicola</taxon>
    </lineage>
</organism>
<reference evidence="3 4" key="1">
    <citation type="submission" date="2023-09" db="EMBL/GenBank/DDBJ databases">
        <authorList>
            <person name="Rey-Velasco X."/>
        </authorList>
    </citation>
    <scope>NUCLEOTIDE SEQUENCE [LARGE SCALE GENOMIC DNA]</scope>
    <source>
        <strain evidence="3 4">F188</strain>
    </source>
</reference>
<feature type="coiled-coil region" evidence="1">
    <location>
        <begin position="134"/>
        <end position="189"/>
    </location>
</feature>
<name>A0ABU3E071_9FLAO</name>
<sequence length="285" mass="33952">MERIVNQFRSLFEVSSERLRNPLLFSFFISLLIINWKSVLILLFSESSIEKRIFFVEDNYLNIYTSLVVPLLIALVYTFLQDLFMRIVEKVTYREINKRREIKNQHLLDKIGRKFERDKKELKFENQKSELLREQNINLQIDNYKKEISNLQEKNAQLNKRNEEHLKKIEEAQKENARLFSIANNAEWKNLFENGEEFHGQFALIINHKNKIGTNDILAELSSYIEKETNGTIEYTGWDPLENKGGFMVNYKFKGDRDRNEVQELINIYLESNNFKLPNSVRKNG</sequence>
<keyword evidence="2" id="KW-0812">Transmembrane</keyword>
<dbReference type="RefSeq" id="WP_311682845.1">
    <property type="nucleotide sequence ID" value="NZ_JAVRHM010000005.1"/>
</dbReference>
<protein>
    <submittedName>
        <fullName evidence="3">Uncharacterized protein</fullName>
    </submittedName>
</protein>
<evidence type="ECO:0000256" key="1">
    <source>
        <dbReference type="SAM" id="Coils"/>
    </source>
</evidence>
<keyword evidence="2" id="KW-0472">Membrane</keyword>
<feature type="transmembrane region" description="Helical" evidence="2">
    <location>
        <begin position="21"/>
        <end position="43"/>
    </location>
</feature>
<gene>
    <name evidence="3" type="ORF">RM549_06160</name>
</gene>
<keyword evidence="2" id="KW-1133">Transmembrane helix</keyword>
<accession>A0ABU3E071</accession>
<dbReference type="EMBL" id="JAVRHM010000005">
    <property type="protein sequence ID" value="MDT0689361.1"/>
    <property type="molecule type" value="Genomic_DNA"/>
</dbReference>
<evidence type="ECO:0000313" key="3">
    <source>
        <dbReference type="EMBL" id="MDT0689361.1"/>
    </source>
</evidence>
<proteinExistence type="predicted"/>
<evidence type="ECO:0000313" key="4">
    <source>
        <dbReference type="Proteomes" id="UP001261624"/>
    </source>
</evidence>
<keyword evidence="4" id="KW-1185">Reference proteome</keyword>
<comment type="caution">
    <text evidence="3">The sequence shown here is derived from an EMBL/GenBank/DDBJ whole genome shotgun (WGS) entry which is preliminary data.</text>
</comment>
<keyword evidence="1" id="KW-0175">Coiled coil</keyword>
<feature type="transmembrane region" description="Helical" evidence="2">
    <location>
        <begin position="63"/>
        <end position="80"/>
    </location>
</feature>
<evidence type="ECO:0000256" key="2">
    <source>
        <dbReference type="SAM" id="Phobius"/>
    </source>
</evidence>
<dbReference type="Proteomes" id="UP001261624">
    <property type="component" value="Unassembled WGS sequence"/>
</dbReference>